<dbReference type="GO" id="GO:0006310">
    <property type="term" value="P:DNA recombination"/>
    <property type="evidence" value="ECO:0007669"/>
    <property type="project" value="UniProtKB-KW"/>
</dbReference>
<keyword evidence="4" id="KW-1185">Reference proteome</keyword>
<reference evidence="3 4" key="1">
    <citation type="submission" date="2013-05" db="EMBL/GenBank/DDBJ databases">
        <title>Complete genome sequence of the lipase-producing bacterium Photobacterium gaetbulicola Gung47.</title>
        <authorList>
            <person name="Kim Y.-O."/>
        </authorList>
    </citation>
    <scope>NUCLEOTIDE SEQUENCE [LARGE SCALE GENOMIC DNA]</scope>
    <source>
        <strain evidence="3 4">Gung47</strain>
    </source>
</reference>
<dbReference type="SUPFAM" id="SSF56349">
    <property type="entry name" value="DNA breaking-rejoining enzymes"/>
    <property type="match status" value="1"/>
</dbReference>
<dbReference type="HOGENOM" id="CLU_303237_0_0_6"/>
<dbReference type="GO" id="GO:0015074">
    <property type="term" value="P:DNA integration"/>
    <property type="evidence" value="ECO:0007669"/>
    <property type="project" value="InterPro"/>
</dbReference>
<dbReference type="KEGG" id="pgb:H744_2c2833"/>
<proteinExistence type="predicted"/>
<dbReference type="Gene3D" id="1.10.443.10">
    <property type="entry name" value="Intergrase catalytic core"/>
    <property type="match status" value="1"/>
</dbReference>
<organism evidence="3 4">
    <name type="scientific">Photobacterium gaetbulicola Gung47</name>
    <dbReference type="NCBI Taxonomy" id="658445"/>
    <lineage>
        <taxon>Bacteria</taxon>
        <taxon>Pseudomonadati</taxon>
        <taxon>Pseudomonadota</taxon>
        <taxon>Gammaproteobacteria</taxon>
        <taxon>Vibrionales</taxon>
        <taxon>Vibrionaceae</taxon>
        <taxon>Photobacterium</taxon>
    </lineage>
</organism>
<dbReference type="InterPro" id="IPR011010">
    <property type="entry name" value="DNA_brk_join_enz"/>
</dbReference>
<keyword evidence="1" id="KW-0233">DNA recombination</keyword>
<evidence type="ECO:0000256" key="2">
    <source>
        <dbReference type="SAM" id="MobiDB-lite"/>
    </source>
</evidence>
<gene>
    <name evidence="3" type="ORF">H744_2c2833</name>
</gene>
<evidence type="ECO:0000313" key="4">
    <source>
        <dbReference type="Proteomes" id="UP000032303"/>
    </source>
</evidence>
<dbReference type="PATRIC" id="fig|658445.3.peg.4879"/>
<protein>
    <submittedName>
        <fullName evidence="3">Putative phage integrase</fullName>
    </submittedName>
</protein>
<accession>A0A0C5WCQ6</accession>
<dbReference type="GO" id="GO:0003677">
    <property type="term" value="F:DNA binding"/>
    <property type="evidence" value="ECO:0007669"/>
    <property type="project" value="InterPro"/>
</dbReference>
<dbReference type="Proteomes" id="UP000032303">
    <property type="component" value="Chromosome 2"/>
</dbReference>
<sequence length="920" mass="106204">MLNTDDVMAWSKQRGPVTYNDEDLHWIVNNWPELRSAQKRELQEADFNSIRSALKSIPTGQQRLRNNALTDIQHYLVKQCQWRLPPEQQDSLNDADNVRFHAIMQYSHIAEGLADKHHNHLIQLLDEGHEPTIAMVAMTLLMETAPMPLALLCQALTTPETVEKSPPYTLNLLINTFNDAEQRVRYQLSPMSAKLLSTFFCYPETLTIKQLMNELQSYLSASPLYLDKLSKYSFSHLCRCHWYLKTNRFFTEDMATPEMQWAIPTERYQQMKDQQSPITFQEQKSLPPNKAHQPHNSKEANQASDFTKLRRHLITEHAKNNYQPANELLQADSISWPVNNIAPALMALYTAHLIKYGGVREPNLANRSIRNYTSYNVKLLQYPLPLDACWDDERIQAWANALYGQSQDKELFNFLKFVAQHPVGDGLDIDELTPPAKPKIVDPNLVNADELDTILKSLDIQHFYDPLKWLFCRVAVSLSFHGCLRRGEILRLRICDVHLIDGDKKLWRLDIRKTKEGNTKSKKPRYIFITLPSGEHYFLKQLLKLKQSQPCDEPLIGYLGESISARAQHYLLPITRVIKSVCGSSARFHHLRHGGVTVLFQQGYRLVCHNPKTHGKAYTQALFDQQTIANRFSYWLEEQELEYLNSDWLQFEITRMIGHQYFATTRLSYLHGHDWLYGLSLPPEVTLTKQTLRILFSLPKQSGDLSRRLKALGAKSISNQRVTINRDKLLIATQSGYFQSLPNSDSRLESTIAKPFSILNQKITTGNSIWSRWLMGQLSDEAKEDDKRWLVISHAAEVLGEEVRNSRIPSIKGIKWMKIWLRQYFNQEEQRFDIPATSRVGQQFKTLFSIPILSLLKPTLTLEVKPPKDFTALQCKIGQYFSISPEIKNKPNGQPLLFVDLKAKKATIDTIIHILQGLKY</sequence>
<dbReference type="OrthoDB" id="5841477at2"/>
<name>A0A0C5WCQ6_9GAMM</name>
<evidence type="ECO:0000256" key="1">
    <source>
        <dbReference type="ARBA" id="ARBA00023172"/>
    </source>
</evidence>
<dbReference type="STRING" id="658445.H744_2c2833"/>
<evidence type="ECO:0000313" key="3">
    <source>
        <dbReference type="EMBL" id="AJR09486.1"/>
    </source>
</evidence>
<dbReference type="EMBL" id="CP005974">
    <property type="protein sequence ID" value="AJR09486.1"/>
    <property type="molecule type" value="Genomic_DNA"/>
</dbReference>
<dbReference type="AlphaFoldDB" id="A0A0C5WCQ6"/>
<feature type="region of interest" description="Disordered" evidence="2">
    <location>
        <begin position="284"/>
        <end position="303"/>
    </location>
</feature>
<dbReference type="InterPro" id="IPR013762">
    <property type="entry name" value="Integrase-like_cat_sf"/>
</dbReference>